<comment type="caution">
    <text evidence="1">The sequence shown here is derived from an EMBL/GenBank/DDBJ whole genome shotgun (WGS) entry which is preliminary data.</text>
</comment>
<dbReference type="RefSeq" id="WP_229777668.1">
    <property type="nucleotide sequence ID" value="NZ_BMQM01000005.1"/>
</dbReference>
<protein>
    <submittedName>
        <fullName evidence="1">Uncharacterized protein</fullName>
    </submittedName>
</protein>
<dbReference type="Proteomes" id="UP000634308">
    <property type="component" value="Unassembled WGS sequence"/>
</dbReference>
<dbReference type="Pfam" id="PF22399">
    <property type="entry name" value="DUF6979"/>
    <property type="match status" value="1"/>
</dbReference>
<proteinExistence type="predicted"/>
<evidence type="ECO:0000313" key="2">
    <source>
        <dbReference type="Proteomes" id="UP000634308"/>
    </source>
</evidence>
<organism evidence="1 2">
    <name type="scientific">Deinococcus seoulensis</name>
    <dbReference type="NCBI Taxonomy" id="1837379"/>
    <lineage>
        <taxon>Bacteria</taxon>
        <taxon>Thermotogati</taxon>
        <taxon>Deinococcota</taxon>
        <taxon>Deinococci</taxon>
        <taxon>Deinococcales</taxon>
        <taxon>Deinococcaceae</taxon>
        <taxon>Deinococcus</taxon>
    </lineage>
</organism>
<keyword evidence="2" id="KW-1185">Reference proteome</keyword>
<gene>
    <name evidence="1" type="ORF">GCM10008959_11450</name>
</gene>
<dbReference type="EMBL" id="BMQM01000005">
    <property type="protein sequence ID" value="GGR51856.1"/>
    <property type="molecule type" value="Genomic_DNA"/>
</dbReference>
<sequence length="155" mass="16821">MTTGKKGVPQAEKRQVGTVYEQLTDRALDGTRQGLTPRDAWAAAQRLVEGTPSTLNKGCPRSTFVSLAEHGYVRGVPAKADARPLTLNARHALHAWKVAQADPSLLNRKRAWWAATRAHSGTDRENHAGILDVLHVLMARDALTDPPVPIIPTAP</sequence>
<name>A0ABQ2RRV1_9DEIO</name>
<accession>A0ABQ2RRV1</accession>
<reference evidence="2" key="1">
    <citation type="journal article" date="2019" name="Int. J. Syst. Evol. Microbiol.">
        <title>The Global Catalogue of Microorganisms (GCM) 10K type strain sequencing project: providing services to taxonomists for standard genome sequencing and annotation.</title>
        <authorList>
            <consortium name="The Broad Institute Genomics Platform"/>
            <consortium name="The Broad Institute Genome Sequencing Center for Infectious Disease"/>
            <person name="Wu L."/>
            <person name="Ma J."/>
        </authorList>
    </citation>
    <scope>NUCLEOTIDE SEQUENCE [LARGE SCALE GENOMIC DNA]</scope>
    <source>
        <strain evidence="2">JCM 31404</strain>
    </source>
</reference>
<evidence type="ECO:0000313" key="1">
    <source>
        <dbReference type="EMBL" id="GGR51856.1"/>
    </source>
</evidence>
<dbReference type="InterPro" id="IPR053917">
    <property type="entry name" value="DUF6979"/>
</dbReference>